<evidence type="ECO:0000313" key="1">
    <source>
        <dbReference type="EMBL" id="MDQ7902956.1"/>
    </source>
</evidence>
<accession>A0ABU0Z7B8</accession>
<dbReference type="InterPro" id="IPR008930">
    <property type="entry name" value="Terpenoid_cyclase/PrenylTrfase"/>
</dbReference>
<evidence type="ECO:0008006" key="3">
    <source>
        <dbReference type="Google" id="ProtNLM"/>
    </source>
</evidence>
<keyword evidence="2" id="KW-1185">Reference proteome</keyword>
<gene>
    <name evidence="1" type="ORF">RB614_00290</name>
</gene>
<organism evidence="1 2">
    <name type="scientific">Phytohabitans maris</name>
    <dbReference type="NCBI Taxonomy" id="3071409"/>
    <lineage>
        <taxon>Bacteria</taxon>
        <taxon>Bacillati</taxon>
        <taxon>Actinomycetota</taxon>
        <taxon>Actinomycetes</taxon>
        <taxon>Micromonosporales</taxon>
        <taxon>Micromonosporaceae</taxon>
    </lineage>
</organism>
<dbReference type="SUPFAM" id="SSF48239">
    <property type="entry name" value="Terpenoid cyclases/Protein prenyltransferases"/>
    <property type="match status" value="1"/>
</dbReference>
<dbReference type="EMBL" id="JAVHUY010000001">
    <property type="protein sequence ID" value="MDQ7902956.1"/>
    <property type="molecule type" value="Genomic_DNA"/>
</dbReference>
<protein>
    <recommendedName>
        <fullName evidence="3">Squalene cyclase C-terminal domain-containing protein</fullName>
    </recommendedName>
</protein>
<dbReference type="RefSeq" id="WP_308710229.1">
    <property type="nucleotide sequence ID" value="NZ_JAVHUY010000001.1"/>
</dbReference>
<name>A0ABU0Z7B8_9ACTN</name>
<proteinExistence type="predicted"/>
<reference evidence="1 2" key="1">
    <citation type="submission" date="2023-08" db="EMBL/GenBank/DDBJ databases">
        <title>Phytohabitans sansha sp. nov., isolated from marine sediment.</title>
        <authorList>
            <person name="Zhao Y."/>
            <person name="Yi K."/>
        </authorList>
    </citation>
    <scope>NUCLEOTIDE SEQUENCE [LARGE SCALE GENOMIC DNA]</scope>
    <source>
        <strain evidence="1 2">ZYX-F-186</strain>
    </source>
</reference>
<evidence type="ECO:0000313" key="2">
    <source>
        <dbReference type="Proteomes" id="UP001230908"/>
    </source>
</evidence>
<sequence>MRIVDALLRSEEPSIRWKVRTRVLGEPTDGKAARSLREQIRQSPRVRRLLSARDADGRITNPKQVYAKWRGAHWVLAALADLGYPPGDESLIPLRDQVLRRWLRDVDVPLVQGRYRRCASQQGNALRYLTLLGILDGGDARTLAERLVKWQWPDGGWNCDRNPTAQTSSFMETLLPMRGLVGHDATAAERATEVFLTRRLAWRRSTGALIHPDFARLHHPLYWHYDVLGGLVGMVEVGTIGDPRCGEALDLLAAKRLPDGGWPAEKAYQTRAGDPLDWGGTGAHRTNEWVTADALAVLAAAGRLSWADPAAGLPA</sequence>
<comment type="caution">
    <text evidence="1">The sequence shown here is derived from an EMBL/GenBank/DDBJ whole genome shotgun (WGS) entry which is preliminary data.</text>
</comment>
<dbReference type="Proteomes" id="UP001230908">
    <property type="component" value="Unassembled WGS sequence"/>
</dbReference>